<keyword evidence="3 4" id="KW-0456">Lyase</keyword>
<dbReference type="RefSeq" id="WP_141272516.1">
    <property type="nucleotide sequence ID" value="NZ_BJLH01000016.1"/>
</dbReference>
<dbReference type="InterPro" id="IPR041338">
    <property type="entry name" value="OSBS_N"/>
</dbReference>
<dbReference type="PANTHER" id="PTHR48073">
    <property type="entry name" value="O-SUCCINYLBENZOATE SYNTHASE-RELATED"/>
    <property type="match status" value="1"/>
</dbReference>
<dbReference type="InterPro" id="IPR036849">
    <property type="entry name" value="Enolase-like_C_sf"/>
</dbReference>
<feature type="active site" description="Proton donor" evidence="4">
    <location>
        <position position="135"/>
    </location>
</feature>
<dbReference type="UniPathway" id="UPA01057">
    <property type="reaction ID" value="UER00165"/>
</dbReference>
<gene>
    <name evidence="4 7" type="primary">menC</name>
    <name evidence="7" type="ORF">VCO01S_32480</name>
</gene>
<feature type="active site" description="Proton acceptor" evidence="4">
    <location>
        <position position="241"/>
    </location>
</feature>
<feature type="binding site" evidence="4">
    <location>
        <position position="215"/>
    </location>
    <ligand>
        <name>Mg(2+)</name>
        <dbReference type="ChEBI" id="CHEBI:18420"/>
    </ligand>
</feature>
<feature type="binding site" evidence="4">
    <location>
        <position position="192"/>
    </location>
    <ligand>
        <name>Mg(2+)</name>
        <dbReference type="ChEBI" id="CHEBI:18420"/>
    </ligand>
</feature>
<keyword evidence="8" id="KW-1185">Reference proteome</keyword>
<dbReference type="OrthoDB" id="3725747at2"/>
<dbReference type="EC" id="4.2.1.113" evidence="4 5"/>
<dbReference type="HAMAP" id="MF_00470">
    <property type="entry name" value="MenC_1"/>
    <property type="match status" value="1"/>
</dbReference>
<comment type="pathway">
    <text evidence="4">Quinol/quinone metabolism; 1,4-dihydroxy-2-naphthoate biosynthesis; 1,4-dihydroxy-2-naphthoate from chorismate: step 4/7.</text>
</comment>
<evidence type="ECO:0000313" key="7">
    <source>
        <dbReference type="EMBL" id="GEA62055.1"/>
    </source>
</evidence>
<dbReference type="NCBIfam" id="NF003473">
    <property type="entry name" value="PRK05105.1"/>
    <property type="match status" value="1"/>
</dbReference>
<dbReference type="SUPFAM" id="SSF51604">
    <property type="entry name" value="Enolase C-terminal domain-like"/>
    <property type="match status" value="1"/>
</dbReference>
<dbReference type="Gene3D" id="3.30.390.10">
    <property type="entry name" value="Enolase-like, N-terminal domain"/>
    <property type="match status" value="1"/>
</dbReference>
<dbReference type="CDD" id="cd03320">
    <property type="entry name" value="OSBS"/>
    <property type="match status" value="1"/>
</dbReference>
<evidence type="ECO:0000259" key="6">
    <source>
        <dbReference type="SMART" id="SM00922"/>
    </source>
</evidence>
<organism evidence="7 8">
    <name type="scientific">Vibrio comitans NBRC 102076</name>
    <dbReference type="NCBI Taxonomy" id="1219078"/>
    <lineage>
        <taxon>Bacteria</taxon>
        <taxon>Pseudomonadati</taxon>
        <taxon>Pseudomonadota</taxon>
        <taxon>Gammaproteobacteria</taxon>
        <taxon>Vibrionales</taxon>
        <taxon>Vibrionaceae</taxon>
        <taxon>Vibrio</taxon>
    </lineage>
</organism>
<dbReference type="NCBIfam" id="TIGR01927">
    <property type="entry name" value="menC_gam_Gplu"/>
    <property type="match status" value="1"/>
</dbReference>
<feature type="domain" description="Mandelate racemase/muconate lactonizing enzyme C-terminal" evidence="6">
    <location>
        <begin position="116"/>
        <end position="211"/>
    </location>
</feature>
<keyword evidence="1 4" id="KW-0479">Metal-binding</keyword>
<dbReference type="SMART" id="SM00922">
    <property type="entry name" value="MR_MLE"/>
    <property type="match status" value="1"/>
</dbReference>
<dbReference type="Gene3D" id="3.20.20.120">
    <property type="entry name" value="Enolase-like C-terminal domain"/>
    <property type="match status" value="1"/>
</dbReference>
<evidence type="ECO:0000256" key="3">
    <source>
        <dbReference type="ARBA" id="ARBA00023239"/>
    </source>
</evidence>
<evidence type="ECO:0000256" key="4">
    <source>
        <dbReference type="HAMAP-Rule" id="MF_00470"/>
    </source>
</evidence>
<feature type="binding site" evidence="4">
    <location>
        <position position="163"/>
    </location>
    <ligand>
        <name>Mg(2+)</name>
        <dbReference type="ChEBI" id="CHEBI:18420"/>
    </ligand>
</feature>
<comment type="catalytic activity">
    <reaction evidence="4">
        <text>(1R,6R)-6-hydroxy-2-succinyl-cyclohexa-2,4-diene-1-carboxylate = 2-succinylbenzoate + H2O</text>
        <dbReference type="Rhea" id="RHEA:10196"/>
        <dbReference type="ChEBI" id="CHEBI:15377"/>
        <dbReference type="ChEBI" id="CHEBI:18325"/>
        <dbReference type="ChEBI" id="CHEBI:58689"/>
        <dbReference type="EC" id="4.2.1.113"/>
    </reaction>
</comment>
<dbReference type="InterPro" id="IPR010196">
    <property type="entry name" value="OSB_synthase_MenC1"/>
</dbReference>
<dbReference type="SUPFAM" id="SSF54826">
    <property type="entry name" value="Enolase N-terminal domain-like"/>
    <property type="match status" value="1"/>
</dbReference>
<dbReference type="EMBL" id="BJLH01000016">
    <property type="protein sequence ID" value="GEA62055.1"/>
    <property type="molecule type" value="Genomic_DNA"/>
</dbReference>
<evidence type="ECO:0000256" key="5">
    <source>
        <dbReference type="NCBIfam" id="TIGR01927"/>
    </source>
</evidence>
<evidence type="ECO:0000313" key="8">
    <source>
        <dbReference type="Proteomes" id="UP000318242"/>
    </source>
</evidence>
<dbReference type="InterPro" id="IPR029017">
    <property type="entry name" value="Enolase-like_N"/>
</dbReference>
<dbReference type="Proteomes" id="UP000318242">
    <property type="component" value="Unassembled WGS sequence"/>
</dbReference>
<dbReference type="Pfam" id="PF21508">
    <property type="entry name" value="MenC_N"/>
    <property type="match status" value="1"/>
</dbReference>
<reference evidence="7 8" key="1">
    <citation type="submission" date="2019-06" db="EMBL/GenBank/DDBJ databases">
        <title>Whole genome shotgun sequence of Vibrio comitans NBRC 102076.</title>
        <authorList>
            <person name="Hosoyama A."/>
            <person name="Uohara A."/>
            <person name="Ohji S."/>
            <person name="Ichikawa N."/>
        </authorList>
    </citation>
    <scope>NUCLEOTIDE SEQUENCE [LARGE SCALE GENOMIC DNA]</scope>
    <source>
        <strain evidence="7 8">NBRC 102076</strain>
    </source>
</reference>
<dbReference type="GO" id="GO:0000287">
    <property type="term" value="F:magnesium ion binding"/>
    <property type="evidence" value="ECO:0007669"/>
    <property type="project" value="UniProtKB-UniRule"/>
</dbReference>
<keyword evidence="2 4" id="KW-0460">Magnesium</keyword>
<comment type="similarity">
    <text evidence="4">Belongs to the mandelate racemase/muconate lactonizing enzyme family. MenC type 1 subfamily.</text>
</comment>
<dbReference type="Pfam" id="PF13378">
    <property type="entry name" value="MR_MLE_C"/>
    <property type="match status" value="1"/>
</dbReference>
<dbReference type="PANTHER" id="PTHR48073:SF2">
    <property type="entry name" value="O-SUCCINYLBENZOATE SYNTHASE"/>
    <property type="match status" value="1"/>
</dbReference>
<comment type="pathway">
    <text evidence="4">Quinol/quinone metabolism; menaquinone biosynthesis.</text>
</comment>
<dbReference type="GO" id="GO:0043748">
    <property type="term" value="F:O-succinylbenzoate synthase activity"/>
    <property type="evidence" value="ECO:0007669"/>
    <property type="project" value="UniProtKB-EC"/>
</dbReference>
<dbReference type="SFLD" id="SFLDG00180">
    <property type="entry name" value="muconate_cycloisomerase"/>
    <property type="match status" value="1"/>
</dbReference>
<proteinExistence type="inferred from homology"/>
<evidence type="ECO:0000256" key="1">
    <source>
        <dbReference type="ARBA" id="ARBA00022723"/>
    </source>
</evidence>
<dbReference type="AlphaFoldDB" id="A0A4Y3ISM7"/>
<dbReference type="SFLD" id="SFLDS00001">
    <property type="entry name" value="Enolase"/>
    <property type="match status" value="1"/>
</dbReference>
<dbReference type="SFLD" id="SFLDF00009">
    <property type="entry name" value="o-succinylbenzoate_synthase"/>
    <property type="match status" value="1"/>
</dbReference>
<keyword evidence="4" id="KW-0474">Menaquinone biosynthesis</keyword>
<dbReference type="UniPathway" id="UPA00079"/>
<accession>A0A4Y3ISM7</accession>
<comment type="caution">
    <text evidence="7">The sequence shown here is derived from an EMBL/GenBank/DDBJ whole genome shotgun (WGS) entry which is preliminary data.</text>
</comment>
<evidence type="ECO:0000256" key="2">
    <source>
        <dbReference type="ARBA" id="ARBA00022842"/>
    </source>
</evidence>
<comment type="function">
    <text evidence="4">Converts 2-succinyl-6-hydroxy-2,4-cyclohexadiene-1-carboxylate (SHCHC) to 2-succinylbenzoate (OSB).</text>
</comment>
<sequence length="331" mass="36849">MRKANLYRYQLEMDSGVILREQRLTQREGWVVELLEDGRVGRGEVAPLVGFSHESMDQAFFELVARLEKWIAGEALNSNCHYPSVAFGLSMAEYELKGLLSEEGNYQAAPLCNGDPDDLIPALDAMQGDKVAKIKVGLYEPIRDGMLVSLFLESVPDLQLRLDANRAWDLDKAKLFAKKIKPSQRSRIQYIEEPCRAPGDSLTFAIETGIAIGWDETLQNGVMNPDFNLEFLTGAKAIVIKPMLIGNIDRCIQLIEKAQAAGLMAVISSSIESSLGLDQLARFAHQFTPMTTPGLDTLQLFKEQLHTPWPGSELPVRSLSSQTLVWHQSSE</sequence>
<dbReference type="InterPro" id="IPR029065">
    <property type="entry name" value="Enolase_C-like"/>
</dbReference>
<dbReference type="InterPro" id="IPR013342">
    <property type="entry name" value="Mandelate_racemase_C"/>
</dbReference>
<dbReference type="GO" id="GO:0009234">
    <property type="term" value="P:menaquinone biosynthetic process"/>
    <property type="evidence" value="ECO:0007669"/>
    <property type="project" value="UniProtKB-UniRule"/>
</dbReference>
<protein>
    <recommendedName>
        <fullName evidence="4 5">o-succinylbenzoate synthase</fullName>
        <shortName evidence="4">OSB synthase</shortName>
        <shortName evidence="4">OSBS</shortName>
        <ecNumber evidence="4 5">4.2.1.113</ecNumber>
    </recommendedName>
    <alternativeName>
        <fullName evidence="4">4-(2'-carboxyphenyl)-4-oxybutyric acid synthase</fullName>
    </alternativeName>
    <alternativeName>
        <fullName evidence="4">o-succinylbenzoic acid synthase</fullName>
    </alternativeName>
</protein>
<name>A0A4Y3ISM7_9VIBR</name>
<comment type="cofactor">
    <cofactor evidence="4">
        <name>a divalent metal cation</name>
        <dbReference type="ChEBI" id="CHEBI:60240"/>
    </cofactor>
</comment>